<keyword evidence="3" id="KW-1185">Reference proteome</keyword>
<evidence type="ECO:0000259" key="1">
    <source>
        <dbReference type="Pfam" id="PF09994"/>
    </source>
</evidence>
<evidence type="ECO:0000313" key="3">
    <source>
        <dbReference type="Proteomes" id="UP000225277"/>
    </source>
</evidence>
<accession>A0A2D3UR96</accession>
<name>A0A2D3UR96_9PEZI</name>
<dbReference type="PANTHER" id="PTHR33840:SF16">
    <property type="entry name" value="DUF2235 DOMAIN-CONTAINING PROTEIN"/>
    <property type="match status" value="1"/>
</dbReference>
<sequence length="465" mass="51034">MAHTRELAVNKRIIVCCDGTWLASDLGDGSIASNVAKLARAISPNGLDEAGRLIKQVVFYQSGIGSGDLPFQKAIYGGLGLGLDADVTQCYEFITNNYAPGDELFFFGFSRGAFTARSVAGLISNVGVLSSRNMVKFPELWKAYRMNAGGQLFRSSKWYLENAEKLGLRVVQIKAIGVWETVGALGIPEWPLVSKLQSLGLPINKEFAFHDTALSENIEYAFQALAIDEKRFTFPPTIWHALPGGPSKELKQCWFPGVHSNISGGVASEPGAGDHEEIGDNTFAWMVDNVSNMLTFEESSIDAIVEHHKTAIEAIKVKDGWGCGKIVDNFAGIQGLFFRLLGRQIRTPGAYTQDPGDGSRGATNEKFHPIVRVRKAKVAWNPPALAGYNLDEPDGKGSPWVWRKDGVQPLPEYVMWPDKRMSVSYCRDGQIEYKTVKSLSRRLCPSSILQELDETNAIVLVNGEA</sequence>
<dbReference type="RefSeq" id="XP_023625351.1">
    <property type="nucleotide sequence ID" value="XM_023769583.1"/>
</dbReference>
<reference evidence="2 3" key="1">
    <citation type="submission" date="2016-03" db="EMBL/GenBank/DDBJ databases">
        <authorList>
            <person name="Ploux O."/>
        </authorList>
    </citation>
    <scope>NUCLEOTIDE SEQUENCE [LARGE SCALE GENOMIC DNA]</scope>
    <source>
        <strain evidence="2 3">URUG2</strain>
    </source>
</reference>
<feature type="domain" description="T6SS Phospholipase effector Tle1-like catalytic" evidence="1">
    <location>
        <begin position="11"/>
        <end position="288"/>
    </location>
</feature>
<gene>
    <name evidence="2" type="ORF">RCC_04306</name>
</gene>
<dbReference type="EMBL" id="FJUY01000005">
    <property type="protein sequence ID" value="CZT18461.1"/>
    <property type="molecule type" value="Genomic_DNA"/>
</dbReference>
<organism evidence="2 3">
    <name type="scientific">Ramularia collo-cygni</name>
    <dbReference type="NCBI Taxonomy" id="112498"/>
    <lineage>
        <taxon>Eukaryota</taxon>
        <taxon>Fungi</taxon>
        <taxon>Dikarya</taxon>
        <taxon>Ascomycota</taxon>
        <taxon>Pezizomycotina</taxon>
        <taxon>Dothideomycetes</taxon>
        <taxon>Dothideomycetidae</taxon>
        <taxon>Mycosphaerellales</taxon>
        <taxon>Mycosphaerellaceae</taxon>
        <taxon>Ramularia</taxon>
    </lineage>
</organism>
<dbReference type="AlphaFoldDB" id="A0A2D3UR96"/>
<protein>
    <recommendedName>
        <fullName evidence="1">T6SS Phospholipase effector Tle1-like catalytic domain-containing protein</fullName>
    </recommendedName>
</protein>
<proteinExistence type="predicted"/>
<dbReference type="GeneID" id="35599482"/>
<dbReference type="Proteomes" id="UP000225277">
    <property type="component" value="Unassembled WGS sequence"/>
</dbReference>
<dbReference type="InterPro" id="IPR018712">
    <property type="entry name" value="Tle1-like_cat"/>
</dbReference>
<dbReference type="PANTHER" id="PTHR33840">
    <property type="match status" value="1"/>
</dbReference>
<dbReference type="STRING" id="112498.A0A2D3UR96"/>
<dbReference type="Pfam" id="PF09994">
    <property type="entry name" value="T6SS_Tle1-like_cat"/>
    <property type="match status" value="1"/>
</dbReference>
<evidence type="ECO:0000313" key="2">
    <source>
        <dbReference type="EMBL" id="CZT18461.1"/>
    </source>
</evidence>
<dbReference type="OrthoDB" id="3057168at2759"/>